<dbReference type="InterPro" id="IPR039697">
    <property type="entry name" value="Alcohol_dehydrogenase_Fe"/>
</dbReference>
<evidence type="ECO:0000259" key="5">
    <source>
        <dbReference type="Pfam" id="PF25137"/>
    </source>
</evidence>
<dbReference type="EC" id="1.1.1.1" evidence="6"/>
<dbReference type="STRING" id="411490.ANACAC_01131"/>
<dbReference type="Pfam" id="PF00465">
    <property type="entry name" value="Fe-ADH"/>
    <property type="match status" value="1"/>
</dbReference>
<dbReference type="AlphaFoldDB" id="B0MC40"/>
<feature type="domain" description="Fe-containing alcohol dehydrogenase-like C-terminal" evidence="5">
    <location>
        <begin position="203"/>
        <end position="391"/>
    </location>
</feature>
<dbReference type="CDD" id="cd08551">
    <property type="entry name" value="Fe-ADH"/>
    <property type="match status" value="1"/>
</dbReference>
<dbReference type="EMBL" id="ABAX03000012">
    <property type="protein sequence ID" value="EDR97510.1"/>
    <property type="molecule type" value="Genomic_DNA"/>
</dbReference>
<dbReference type="Proteomes" id="UP000004935">
    <property type="component" value="Unassembled WGS sequence"/>
</dbReference>
<dbReference type="Gene3D" id="1.20.1090.10">
    <property type="entry name" value="Dehydroquinate synthase-like - alpha domain"/>
    <property type="match status" value="1"/>
</dbReference>
<keyword evidence="7" id="KW-1185">Reference proteome</keyword>
<dbReference type="SUPFAM" id="SSF56796">
    <property type="entry name" value="Dehydroquinate synthase-like"/>
    <property type="match status" value="1"/>
</dbReference>
<keyword evidence="3" id="KW-0520">NAD</keyword>
<accession>B0MC40</accession>
<reference evidence="6" key="2">
    <citation type="submission" date="2013-11" db="EMBL/GenBank/DDBJ databases">
        <title>Draft genome sequence of Anaerostipes caccae (DSM 14662).</title>
        <authorList>
            <person name="Sudarsanam P."/>
            <person name="Ley R."/>
            <person name="Guruge J."/>
            <person name="Turnbaugh P.J."/>
            <person name="Mahowald M."/>
            <person name="Liep D."/>
            <person name="Gordon J."/>
        </authorList>
    </citation>
    <scope>NUCLEOTIDE SEQUENCE</scope>
    <source>
        <strain evidence="6">DSM 14662</strain>
    </source>
</reference>
<dbReference type="Pfam" id="PF25137">
    <property type="entry name" value="ADH_Fe_C"/>
    <property type="match status" value="1"/>
</dbReference>
<gene>
    <name evidence="6" type="ORF">ANACAC_01131</name>
</gene>
<dbReference type="PANTHER" id="PTHR11496">
    <property type="entry name" value="ALCOHOL DEHYDROGENASE"/>
    <property type="match status" value="1"/>
</dbReference>
<dbReference type="GO" id="GO:0046872">
    <property type="term" value="F:metal ion binding"/>
    <property type="evidence" value="ECO:0007669"/>
    <property type="project" value="InterPro"/>
</dbReference>
<dbReference type="Gene3D" id="3.40.50.1970">
    <property type="match status" value="1"/>
</dbReference>
<dbReference type="HOGENOM" id="CLU_007207_0_0_9"/>
<evidence type="ECO:0000256" key="1">
    <source>
        <dbReference type="ARBA" id="ARBA00007358"/>
    </source>
</evidence>
<evidence type="ECO:0000256" key="3">
    <source>
        <dbReference type="ARBA" id="ARBA00023027"/>
    </source>
</evidence>
<comment type="caution">
    <text evidence="6">The sequence shown here is derived from an EMBL/GenBank/DDBJ whole genome shotgun (WGS) entry which is preliminary data.</text>
</comment>
<organism evidence="6 7">
    <name type="scientific">Anaerostipes caccae (strain DSM 14662 / CCUG 47493 / JCM 13470 / NCIMB 13811 / L1-92)</name>
    <dbReference type="NCBI Taxonomy" id="411490"/>
    <lineage>
        <taxon>Bacteria</taxon>
        <taxon>Bacillati</taxon>
        <taxon>Bacillota</taxon>
        <taxon>Clostridia</taxon>
        <taxon>Lachnospirales</taxon>
        <taxon>Lachnospiraceae</taxon>
        <taxon>Anaerostipes</taxon>
    </lineage>
</organism>
<dbReference type="InterPro" id="IPR001670">
    <property type="entry name" value="ADH_Fe/GldA"/>
</dbReference>
<protein>
    <submittedName>
        <fullName evidence="6">Alcohol dehydrogenase, iron-dependent</fullName>
        <ecNumber evidence="6">1.1.1.1</ecNumber>
    </submittedName>
</protein>
<sequence>MMKEWRRNMNNQVTQINLGQIRLVFGRGAAKRAAQELLLMNVKHPLIVTDQFLGKCSLFNALAEVLEKENAALKVFDEVTPDPGGSVVDRAVVCLKEEGCDSVIGFGGGSVMDVAKCAAAMAVNEGKLMDYDHAEPVYKEFTKTSLPLIQIPTTSGTGSEMSPYAVITNEAQGRKATIGSPMLMSRVALADPNLVQDLPKSATASTGMDALTHCIESYTTKKSMEMPNMIMDALALRGIRCLYKYLYKAYEDGSREAREMVMWGSVIGGIVLSHGSGASHGLGNVLGGEYHVPHGIAVGMLLPSVMEFNMDVCADRYREIAGELGLKDEKELMKKILELREKLELPRLSAYVKEPGDIRRLAEMAVLDKCTRINGKEVTAEDAGAIYKKAL</sequence>
<name>B0MC40_ANACD</name>
<dbReference type="InterPro" id="IPR056798">
    <property type="entry name" value="ADH_Fe_C"/>
</dbReference>
<reference evidence="6" key="1">
    <citation type="submission" date="2007-11" db="EMBL/GenBank/DDBJ databases">
        <authorList>
            <person name="Fulton L."/>
            <person name="Clifton S."/>
            <person name="Fulton B."/>
            <person name="Xu J."/>
            <person name="Minx P."/>
            <person name="Pepin K.H."/>
            <person name="Johnson M."/>
            <person name="Thiruvilangam P."/>
            <person name="Bhonagiri V."/>
            <person name="Nash W.E."/>
            <person name="Mardis E.R."/>
            <person name="Wilson R.K."/>
        </authorList>
    </citation>
    <scope>NUCLEOTIDE SEQUENCE [LARGE SCALE GENOMIC DNA]</scope>
    <source>
        <strain evidence="6">DSM 14662</strain>
    </source>
</reference>
<dbReference type="eggNOG" id="COG1454">
    <property type="taxonomic scope" value="Bacteria"/>
</dbReference>
<comment type="similarity">
    <text evidence="1">Belongs to the iron-containing alcohol dehydrogenase family.</text>
</comment>
<dbReference type="PANTHER" id="PTHR11496:SF102">
    <property type="entry name" value="ALCOHOL DEHYDROGENASE 4"/>
    <property type="match status" value="1"/>
</dbReference>
<dbReference type="FunFam" id="3.40.50.1970:FF:000003">
    <property type="entry name" value="Alcohol dehydrogenase, iron-containing"/>
    <property type="match status" value="1"/>
</dbReference>
<feature type="domain" description="Alcohol dehydrogenase iron-type/glycerol dehydrogenase GldA" evidence="4">
    <location>
        <begin position="22"/>
        <end position="192"/>
    </location>
</feature>
<keyword evidence="2 6" id="KW-0560">Oxidoreductase</keyword>
<dbReference type="InterPro" id="IPR018211">
    <property type="entry name" value="ADH_Fe_CS"/>
</dbReference>
<evidence type="ECO:0000313" key="6">
    <source>
        <dbReference type="EMBL" id="EDR97510.1"/>
    </source>
</evidence>
<evidence type="ECO:0000256" key="2">
    <source>
        <dbReference type="ARBA" id="ARBA00023002"/>
    </source>
</evidence>
<proteinExistence type="inferred from homology"/>
<dbReference type="GO" id="GO:0004022">
    <property type="term" value="F:alcohol dehydrogenase (NAD+) activity"/>
    <property type="evidence" value="ECO:0007669"/>
    <property type="project" value="UniProtKB-EC"/>
</dbReference>
<evidence type="ECO:0000313" key="7">
    <source>
        <dbReference type="Proteomes" id="UP000004935"/>
    </source>
</evidence>
<dbReference type="PROSITE" id="PS00913">
    <property type="entry name" value="ADH_IRON_1"/>
    <property type="match status" value="1"/>
</dbReference>
<evidence type="ECO:0000259" key="4">
    <source>
        <dbReference type="Pfam" id="PF00465"/>
    </source>
</evidence>